<dbReference type="EMBL" id="GL832982">
    <property type="protein sequence ID" value="EGD78271.1"/>
    <property type="molecule type" value="Genomic_DNA"/>
</dbReference>
<dbReference type="AlphaFoldDB" id="F2UMC2"/>
<dbReference type="RefSeq" id="XP_004989594.1">
    <property type="nucleotide sequence ID" value="XM_004989537.1"/>
</dbReference>
<dbReference type="GeneID" id="16070144"/>
<dbReference type="InParanoid" id="F2UMC2"/>
<reference evidence="2" key="1">
    <citation type="submission" date="2009-08" db="EMBL/GenBank/DDBJ databases">
        <title>Annotation of Salpingoeca rosetta.</title>
        <authorList>
            <consortium name="The Broad Institute Genome Sequencing Platform"/>
            <person name="Russ C."/>
            <person name="Cuomo C."/>
            <person name="Burger G."/>
            <person name="Gray M.W."/>
            <person name="Holland P.W.H."/>
            <person name="King N."/>
            <person name="Lang F.B.F."/>
            <person name="Roger A.J."/>
            <person name="Ruiz-Trillo I."/>
            <person name="Young S.K."/>
            <person name="Zeng Q."/>
            <person name="Gargeya S."/>
            <person name="Alvarado L."/>
            <person name="Berlin A."/>
            <person name="Chapman S.B."/>
            <person name="Chen Z."/>
            <person name="Freedman E."/>
            <person name="Gellesch M."/>
            <person name="Goldberg J."/>
            <person name="Griggs A."/>
            <person name="Gujja S."/>
            <person name="Heilman E."/>
            <person name="Heiman D."/>
            <person name="Howarth C."/>
            <person name="Mehta T."/>
            <person name="Neiman D."/>
            <person name="Pearson M."/>
            <person name="Roberts A."/>
            <person name="Saif S."/>
            <person name="Shea T."/>
            <person name="Shenoy N."/>
            <person name="Sisk P."/>
            <person name="Stolte C."/>
            <person name="Sykes S."/>
            <person name="White J."/>
            <person name="Yandava C."/>
            <person name="Haas B."/>
            <person name="Nusbaum C."/>
            <person name="Birren B."/>
        </authorList>
    </citation>
    <scope>NUCLEOTIDE SEQUENCE</scope>
    <source>
        <strain evidence="2">ATCC 50818</strain>
    </source>
</reference>
<evidence type="ECO:0000313" key="2">
    <source>
        <dbReference type="EMBL" id="EGD78271.1"/>
    </source>
</evidence>
<evidence type="ECO:0000256" key="1">
    <source>
        <dbReference type="SAM" id="Coils"/>
    </source>
</evidence>
<protein>
    <recommendedName>
        <fullName evidence="4">VWFA domain-containing protein</fullName>
    </recommendedName>
</protein>
<dbReference type="KEGG" id="sre:PTSG_09336"/>
<gene>
    <name evidence="2" type="ORF">PTSG_09336</name>
</gene>
<name>F2UMC2_SALR5</name>
<evidence type="ECO:0000313" key="3">
    <source>
        <dbReference type="Proteomes" id="UP000007799"/>
    </source>
</evidence>
<keyword evidence="1" id="KW-0175">Coiled coil</keyword>
<organism evidence="2 3">
    <name type="scientific">Salpingoeca rosetta (strain ATCC 50818 / BSB-021)</name>
    <dbReference type="NCBI Taxonomy" id="946362"/>
    <lineage>
        <taxon>Eukaryota</taxon>
        <taxon>Choanoflagellata</taxon>
        <taxon>Craspedida</taxon>
        <taxon>Salpingoecidae</taxon>
        <taxon>Salpingoeca</taxon>
    </lineage>
</organism>
<feature type="coiled-coil region" evidence="1">
    <location>
        <begin position="271"/>
        <end position="298"/>
    </location>
</feature>
<evidence type="ECO:0008006" key="4">
    <source>
        <dbReference type="Google" id="ProtNLM"/>
    </source>
</evidence>
<keyword evidence="3" id="KW-1185">Reference proteome</keyword>
<proteinExistence type="predicted"/>
<accession>F2UMC2</accession>
<dbReference type="Proteomes" id="UP000007799">
    <property type="component" value="Unassembled WGS sequence"/>
</dbReference>
<sequence length="409" mass="46249">MDLPEAEGIDAVCDKIMHAGPNGGTDFDIVVDRLAREIDGAMEVSTAKPDEQHQLYLVVMTDGVASMPSDDRFQALSSAVEKFNSASMIGNEVNMYVAGVGATHETEFLARMQKVVPQENSFYLFAREHDGVTLDVSLREALRSLEEDIKRKANKSRMRCNITLPDSLEQFHVTLREGQDAADYSGSSTMLYGELVHTIQAEDEEVVWHTLRTNLNATTLTVFGYAVDHVSFEFTDVETLPKTEAFEAHHTVYMQEVNSWTNLVGSTGLHNERAKSGYDGLEQRYNRLMADCQAILDDIDNELLPQDDREYVEQLHDKEQECHTWVVRVQEKGPDRESLAVLRQITTSVEGPLVRQKTRRRLRIDTLKPRMSASGEALRGMFQFPKLRMTPKRAISMRRDPLAHEPEAS</sequence>